<dbReference type="Proteomes" id="UP000315010">
    <property type="component" value="Unassembled WGS sequence"/>
</dbReference>
<organism evidence="1 2">
    <name type="scientific">Novipirellula herctigrandis</name>
    <dbReference type="NCBI Taxonomy" id="2527986"/>
    <lineage>
        <taxon>Bacteria</taxon>
        <taxon>Pseudomonadati</taxon>
        <taxon>Planctomycetota</taxon>
        <taxon>Planctomycetia</taxon>
        <taxon>Pirellulales</taxon>
        <taxon>Pirellulaceae</taxon>
        <taxon>Novipirellula</taxon>
    </lineage>
</organism>
<keyword evidence="2" id="KW-1185">Reference proteome</keyword>
<sequence>MTCTKDASQIGRTQAAVMGVLFYGKSFSHRSDFRLSPPTDLQPVRLGTIFGPTGAVALPDGDTLFAR</sequence>
<reference evidence="1 2" key="1">
    <citation type="submission" date="2019-02" db="EMBL/GenBank/DDBJ databases">
        <title>Deep-cultivation of Planctomycetes and their phenomic and genomic characterization uncovers novel biology.</title>
        <authorList>
            <person name="Wiegand S."/>
            <person name="Jogler M."/>
            <person name="Boedeker C."/>
            <person name="Pinto D."/>
            <person name="Vollmers J."/>
            <person name="Rivas-Marin E."/>
            <person name="Kohn T."/>
            <person name="Peeters S.H."/>
            <person name="Heuer A."/>
            <person name="Rast P."/>
            <person name="Oberbeckmann S."/>
            <person name="Bunk B."/>
            <person name="Jeske O."/>
            <person name="Meyerdierks A."/>
            <person name="Storesund J.E."/>
            <person name="Kallscheuer N."/>
            <person name="Luecker S."/>
            <person name="Lage O.M."/>
            <person name="Pohl T."/>
            <person name="Merkel B.J."/>
            <person name="Hornburger P."/>
            <person name="Mueller R.-W."/>
            <person name="Bruemmer F."/>
            <person name="Labrenz M."/>
            <person name="Spormann A.M."/>
            <person name="Op Den Camp H."/>
            <person name="Overmann J."/>
            <person name="Amann R."/>
            <person name="Jetten M.S.M."/>
            <person name="Mascher T."/>
            <person name="Medema M.H."/>
            <person name="Devos D.P."/>
            <person name="Kaster A.-K."/>
            <person name="Ovreas L."/>
            <person name="Rohde M."/>
            <person name="Galperin M.Y."/>
            <person name="Jogler C."/>
        </authorList>
    </citation>
    <scope>NUCLEOTIDE SEQUENCE [LARGE SCALE GENOMIC DNA]</scope>
    <source>
        <strain evidence="1 2">CA13</strain>
    </source>
</reference>
<accession>A0A5C5YXS8</accession>
<evidence type="ECO:0000313" key="1">
    <source>
        <dbReference type="EMBL" id="TWT79690.1"/>
    </source>
</evidence>
<proteinExistence type="predicted"/>
<evidence type="ECO:0000313" key="2">
    <source>
        <dbReference type="Proteomes" id="UP000315010"/>
    </source>
</evidence>
<name>A0A5C5YXS8_9BACT</name>
<protein>
    <submittedName>
        <fullName evidence="1">Uncharacterized protein</fullName>
    </submittedName>
</protein>
<comment type="caution">
    <text evidence="1">The sequence shown here is derived from an EMBL/GenBank/DDBJ whole genome shotgun (WGS) entry which is preliminary data.</text>
</comment>
<dbReference type="AlphaFoldDB" id="A0A5C5YXS8"/>
<dbReference type="EMBL" id="SJPJ01000001">
    <property type="protein sequence ID" value="TWT79690.1"/>
    <property type="molecule type" value="Genomic_DNA"/>
</dbReference>
<gene>
    <name evidence="1" type="ORF">CA13_10960</name>
</gene>